<evidence type="ECO:0000313" key="8">
    <source>
        <dbReference type="EMBL" id="CDY39555.1"/>
    </source>
</evidence>
<gene>
    <name evidence="8" type="primary">BnaC07g07230D</name>
    <name evidence="8" type="ORF">GSBRNA2T00068101001</name>
</gene>
<dbReference type="CDD" id="cd00063">
    <property type="entry name" value="FN3"/>
    <property type="match status" value="1"/>
</dbReference>
<reference evidence="8 9" key="1">
    <citation type="journal article" date="2014" name="Science">
        <title>Plant genetics. Early allopolyploid evolution in the post-Neolithic Brassica napus oilseed genome.</title>
        <authorList>
            <person name="Chalhoub B."/>
            <person name="Denoeud F."/>
            <person name="Liu S."/>
            <person name="Parkin I.A."/>
            <person name="Tang H."/>
            <person name="Wang X."/>
            <person name="Chiquet J."/>
            <person name="Belcram H."/>
            <person name="Tong C."/>
            <person name="Samans B."/>
            <person name="Correa M."/>
            <person name="Da Silva C."/>
            <person name="Just J."/>
            <person name="Falentin C."/>
            <person name="Koh C.S."/>
            <person name="Le Clainche I."/>
            <person name="Bernard M."/>
            <person name="Bento P."/>
            <person name="Noel B."/>
            <person name="Labadie K."/>
            <person name="Alberti A."/>
            <person name="Charles M."/>
            <person name="Arnaud D."/>
            <person name="Guo H."/>
            <person name="Daviaud C."/>
            <person name="Alamery S."/>
            <person name="Jabbari K."/>
            <person name="Zhao M."/>
            <person name="Edger P.P."/>
            <person name="Chelaifa H."/>
            <person name="Tack D."/>
            <person name="Lassalle G."/>
            <person name="Mestiri I."/>
            <person name="Schnel N."/>
            <person name="Le Paslier M.C."/>
            <person name="Fan G."/>
            <person name="Renault V."/>
            <person name="Bayer P.E."/>
            <person name="Golicz A.A."/>
            <person name="Manoli S."/>
            <person name="Lee T.H."/>
            <person name="Thi V.H."/>
            <person name="Chalabi S."/>
            <person name="Hu Q."/>
            <person name="Fan C."/>
            <person name="Tollenaere R."/>
            <person name="Lu Y."/>
            <person name="Battail C."/>
            <person name="Shen J."/>
            <person name="Sidebottom C.H."/>
            <person name="Wang X."/>
            <person name="Canaguier A."/>
            <person name="Chauveau A."/>
            <person name="Berard A."/>
            <person name="Deniot G."/>
            <person name="Guan M."/>
            <person name="Liu Z."/>
            <person name="Sun F."/>
            <person name="Lim Y.P."/>
            <person name="Lyons E."/>
            <person name="Town C.D."/>
            <person name="Bancroft I."/>
            <person name="Wang X."/>
            <person name="Meng J."/>
            <person name="Ma J."/>
            <person name="Pires J.C."/>
            <person name="King G.J."/>
            <person name="Brunel D."/>
            <person name="Delourme R."/>
            <person name="Renard M."/>
            <person name="Aury J.M."/>
            <person name="Adams K.L."/>
            <person name="Batley J."/>
            <person name="Snowdon R.J."/>
            <person name="Tost J."/>
            <person name="Edwards D."/>
            <person name="Zhou Y."/>
            <person name="Hua W."/>
            <person name="Sharpe A.G."/>
            <person name="Paterson A.H."/>
            <person name="Guan C."/>
            <person name="Wincker P."/>
        </authorList>
    </citation>
    <scope>NUCLEOTIDE SEQUENCE [LARGE SCALE GENOMIC DNA]</scope>
    <source>
        <strain evidence="9">cv. Darmor-bzh</strain>
    </source>
</reference>
<name>A0A078HM73_BRANA</name>
<dbReference type="InterPro" id="IPR032881">
    <property type="entry name" value="Oberon-like_PHD"/>
</dbReference>
<sequence length="647" mass="72267">MDTKSKISQSRKNHNKSSKKHDANKKHQQQEDDVGITNSWICKNASCRANVPKDDSFCKRCSCCVCHSFDENKDPSLWLVCESEKPNDVEFCGLSCHVECAFREDKVGVTSIGNLMKLDGCFCCYSCGKVSEILGCWKKQLVAAKDARRRDVLCYRIEMSYRLLDGTCRFSELHEVVKAAKSMLEDEVGPLDGPSARTDRGIVSRLPVASDVQELCTSAIKMAEDWSANVARDSIPAACRFHFEDVASTRVTLRLIELPSAEECGVTGYRLWCFKKGETPEDDQFLDLSRAERRILLADLDPCKEYMFRVVSYTEAGCLGHSNARCVTKSVEILRDNSVEGRTKRRINVLGNDQASDREEKSSISSGFQIGQLGKYVELAEAQEDGLLDAFYDVDTDKSSEPEEEVPPRRPLGFDLNVVSVPDLNEEFTQPDSSGGEDNGVPLDSLAEADVGNGNGNYNDDDDTVSNGTQKNNNCLVRSDGSGDDPEFDFLMTRKRKADSNSHGSENNECDSSPIDDTIEKCMKVVRWLECEGHIEKTFRIRFLTWFGLSSTAQEQSVVSTFVQTLEDDPSSLAEQLLHVFSDVISNKRPNNGSGSRFDLKTLEGKHFAFLPCLCSYLLKLRGLELFALLCISLTMNSCYYLPAKFK</sequence>
<keyword evidence="2" id="KW-0479">Metal-binding</keyword>
<dbReference type="Gene3D" id="2.60.40.10">
    <property type="entry name" value="Immunoglobulins"/>
    <property type="match status" value="1"/>
</dbReference>
<dbReference type="PROSITE" id="PS50853">
    <property type="entry name" value="FN3"/>
    <property type="match status" value="1"/>
</dbReference>
<dbReference type="GO" id="GO:0005634">
    <property type="term" value="C:nucleus"/>
    <property type="evidence" value="ECO:0007669"/>
    <property type="project" value="UniProtKB-SubCell"/>
</dbReference>
<accession>A0A078HM73</accession>
<evidence type="ECO:0000313" key="9">
    <source>
        <dbReference type="Proteomes" id="UP000028999"/>
    </source>
</evidence>
<feature type="region of interest" description="Disordered" evidence="6">
    <location>
        <begin position="426"/>
        <end position="488"/>
    </location>
</feature>
<dbReference type="InterPro" id="IPR036116">
    <property type="entry name" value="FN3_sf"/>
</dbReference>
<feature type="region of interest" description="Disordered" evidence="6">
    <location>
        <begin position="1"/>
        <end position="32"/>
    </location>
</feature>
<evidence type="ECO:0000256" key="2">
    <source>
        <dbReference type="ARBA" id="ARBA00022723"/>
    </source>
</evidence>
<dbReference type="InterPro" id="IPR058585">
    <property type="entry name" value="Fn3_VIN3"/>
</dbReference>
<dbReference type="Gramene" id="CDY39555">
    <property type="protein sequence ID" value="CDY39555"/>
    <property type="gene ID" value="GSBRNA2T00068101001"/>
</dbReference>
<feature type="domain" description="Fibronectin type-III" evidence="7">
    <location>
        <begin position="235"/>
        <end position="333"/>
    </location>
</feature>
<dbReference type="InterPro" id="IPR044514">
    <property type="entry name" value="VIN3-like"/>
</dbReference>
<dbReference type="PaxDb" id="3708-A0A078HM73"/>
<evidence type="ECO:0000256" key="5">
    <source>
        <dbReference type="ARBA" id="ARBA00023242"/>
    </source>
</evidence>
<proteinExistence type="predicted"/>
<evidence type="ECO:0000256" key="6">
    <source>
        <dbReference type="SAM" id="MobiDB-lite"/>
    </source>
</evidence>
<dbReference type="InterPro" id="IPR056990">
    <property type="entry name" value="VIN3-like_C"/>
</dbReference>
<feature type="compositionally biased region" description="Polar residues" evidence="6">
    <location>
        <begin position="465"/>
        <end position="476"/>
    </location>
</feature>
<keyword evidence="5" id="KW-0539">Nucleus</keyword>
<evidence type="ECO:0000256" key="1">
    <source>
        <dbReference type="ARBA" id="ARBA00004123"/>
    </source>
</evidence>
<feature type="compositionally biased region" description="Basic residues" evidence="6">
    <location>
        <begin position="9"/>
        <end position="27"/>
    </location>
</feature>
<organism evidence="8 9">
    <name type="scientific">Brassica napus</name>
    <name type="common">Rape</name>
    <dbReference type="NCBI Taxonomy" id="3708"/>
    <lineage>
        <taxon>Eukaryota</taxon>
        <taxon>Viridiplantae</taxon>
        <taxon>Streptophyta</taxon>
        <taxon>Embryophyta</taxon>
        <taxon>Tracheophyta</taxon>
        <taxon>Spermatophyta</taxon>
        <taxon>Magnoliopsida</taxon>
        <taxon>eudicotyledons</taxon>
        <taxon>Gunneridae</taxon>
        <taxon>Pentapetalae</taxon>
        <taxon>rosids</taxon>
        <taxon>malvids</taxon>
        <taxon>Brassicales</taxon>
        <taxon>Brassicaceae</taxon>
        <taxon>Brassiceae</taxon>
        <taxon>Brassica</taxon>
    </lineage>
</organism>
<dbReference type="OMA" id="CEGHIKQ"/>
<dbReference type="Pfam" id="PF23376">
    <property type="entry name" value="Fn3_VIN3"/>
    <property type="match status" value="1"/>
</dbReference>
<dbReference type="Proteomes" id="UP000028999">
    <property type="component" value="Unassembled WGS sequence"/>
</dbReference>
<evidence type="ECO:0000256" key="3">
    <source>
        <dbReference type="ARBA" id="ARBA00022771"/>
    </source>
</evidence>
<keyword evidence="3" id="KW-0863">Zinc-finger</keyword>
<dbReference type="CDD" id="cd15521">
    <property type="entry name" value="PHD_VIN3_plant"/>
    <property type="match status" value="1"/>
</dbReference>
<keyword evidence="9" id="KW-1185">Reference proteome</keyword>
<evidence type="ECO:0000256" key="4">
    <source>
        <dbReference type="ARBA" id="ARBA00022833"/>
    </source>
</evidence>
<dbReference type="PANTHER" id="PTHR46286">
    <property type="entry name" value="VIN3-LIKE PROTEIN 2-RELATED"/>
    <property type="match status" value="1"/>
</dbReference>
<comment type="subcellular location">
    <subcellularLocation>
        <location evidence="1">Nucleus</location>
    </subcellularLocation>
</comment>
<dbReference type="GO" id="GO:0010048">
    <property type="term" value="P:vernalization response"/>
    <property type="evidence" value="ECO:0007669"/>
    <property type="project" value="InterPro"/>
</dbReference>
<dbReference type="Pfam" id="PF23380">
    <property type="entry name" value="VIN3_C"/>
    <property type="match status" value="1"/>
</dbReference>
<dbReference type="PANTHER" id="PTHR46286:SF1">
    <property type="entry name" value="VIN3-LIKE PROTEIN 1"/>
    <property type="match status" value="1"/>
</dbReference>
<protein>
    <submittedName>
        <fullName evidence="8">BnaC07g07230D protein</fullName>
    </submittedName>
</protein>
<dbReference type="GO" id="GO:0040029">
    <property type="term" value="P:epigenetic regulation of gene expression"/>
    <property type="evidence" value="ECO:0007669"/>
    <property type="project" value="InterPro"/>
</dbReference>
<evidence type="ECO:0000259" key="7">
    <source>
        <dbReference type="PROSITE" id="PS50853"/>
    </source>
</evidence>
<dbReference type="InterPro" id="IPR013783">
    <property type="entry name" value="Ig-like_fold"/>
</dbReference>
<dbReference type="EMBL" id="LK032451">
    <property type="protein sequence ID" value="CDY39555.1"/>
    <property type="molecule type" value="Genomic_DNA"/>
</dbReference>
<dbReference type="AlphaFoldDB" id="A0A078HM73"/>
<dbReference type="STRING" id="3708.A0A078HM73"/>
<dbReference type="Pfam" id="PF07227">
    <property type="entry name" value="PHD_Oberon"/>
    <property type="match status" value="1"/>
</dbReference>
<dbReference type="GO" id="GO:0008270">
    <property type="term" value="F:zinc ion binding"/>
    <property type="evidence" value="ECO:0007669"/>
    <property type="project" value="UniProtKB-KW"/>
</dbReference>
<keyword evidence="4" id="KW-0862">Zinc</keyword>
<dbReference type="SUPFAM" id="SSF49265">
    <property type="entry name" value="Fibronectin type III"/>
    <property type="match status" value="1"/>
</dbReference>
<dbReference type="InterPro" id="IPR003961">
    <property type="entry name" value="FN3_dom"/>
</dbReference>